<sequence length="113" mass="12914">MVVVKATVSPVCIRHLDATDQQQSLDYSYAPDSNDIARYYHRMEHFQETRLILCLVKWTPLLAMCIFCQTADLDTSARSHLLCAIDRISSQDLHKLSRQPSALRECIIATLHP</sequence>
<name>A0A1Y2FN56_PROLT</name>
<dbReference type="RefSeq" id="XP_040726800.1">
    <property type="nucleotide sequence ID" value="XM_040868942.1"/>
</dbReference>
<dbReference type="AlphaFoldDB" id="A0A1Y2FN56"/>
<organism evidence="1 2">
    <name type="scientific">Protomyces lactucae-debilis</name>
    <dbReference type="NCBI Taxonomy" id="2754530"/>
    <lineage>
        <taxon>Eukaryota</taxon>
        <taxon>Fungi</taxon>
        <taxon>Dikarya</taxon>
        <taxon>Ascomycota</taxon>
        <taxon>Taphrinomycotina</taxon>
        <taxon>Taphrinomycetes</taxon>
        <taxon>Taphrinales</taxon>
        <taxon>Protomycetaceae</taxon>
        <taxon>Protomyces</taxon>
    </lineage>
</organism>
<dbReference type="EMBL" id="MCFI01000005">
    <property type="protein sequence ID" value="ORY85017.1"/>
    <property type="molecule type" value="Genomic_DNA"/>
</dbReference>
<evidence type="ECO:0000313" key="2">
    <source>
        <dbReference type="Proteomes" id="UP000193685"/>
    </source>
</evidence>
<evidence type="ECO:0000313" key="1">
    <source>
        <dbReference type="EMBL" id="ORY85017.1"/>
    </source>
</evidence>
<gene>
    <name evidence="1" type="ORF">BCR37DRAFT_377994</name>
</gene>
<dbReference type="Proteomes" id="UP000193685">
    <property type="component" value="Unassembled WGS sequence"/>
</dbReference>
<reference evidence="1 2" key="1">
    <citation type="submission" date="2016-07" db="EMBL/GenBank/DDBJ databases">
        <title>Pervasive Adenine N6-methylation of Active Genes in Fungi.</title>
        <authorList>
            <consortium name="DOE Joint Genome Institute"/>
            <person name="Mondo S.J."/>
            <person name="Dannebaum R.O."/>
            <person name="Kuo R.C."/>
            <person name="Labutti K."/>
            <person name="Haridas S."/>
            <person name="Kuo A."/>
            <person name="Salamov A."/>
            <person name="Ahrendt S.R."/>
            <person name="Lipzen A."/>
            <person name="Sullivan W."/>
            <person name="Andreopoulos W.B."/>
            <person name="Clum A."/>
            <person name="Lindquist E."/>
            <person name="Daum C."/>
            <person name="Ramamoorthy G.K."/>
            <person name="Gryganskyi A."/>
            <person name="Culley D."/>
            <person name="Magnuson J.K."/>
            <person name="James T.Y."/>
            <person name="O'Malley M.A."/>
            <person name="Stajich J.E."/>
            <person name="Spatafora J.W."/>
            <person name="Visel A."/>
            <person name="Grigoriev I.V."/>
        </authorList>
    </citation>
    <scope>NUCLEOTIDE SEQUENCE [LARGE SCALE GENOMIC DNA]</scope>
    <source>
        <strain evidence="1 2">12-1054</strain>
    </source>
</reference>
<dbReference type="GeneID" id="63785541"/>
<accession>A0A1Y2FN56</accession>
<protein>
    <submittedName>
        <fullName evidence="1">Uncharacterized protein</fullName>
    </submittedName>
</protein>
<comment type="caution">
    <text evidence="1">The sequence shown here is derived from an EMBL/GenBank/DDBJ whole genome shotgun (WGS) entry which is preliminary data.</text>
</comment>
<proteinExistence type="predicted"/>
<keyword evidence="2" id="KW-1185">Reference proteome</keyword>